<gene>
    <name evidence="2" type="ORF">NCTC11679_05800</name>
    <name evidence="1" type="ORF">PENVA_0105</name>
</gene>
<dbReference type="AlphaFoldDB" id="A0A024HVN6"/>
<accession>A0A024HVN6</accession>
<name>A0A024HVN6_KLEPN</name>
<keyword evidence="1" id="KW-0614">Plasmid</keyword>
<evidence type="ECO:0000313" key="3">
    <source>
        <dbReference type="Proteomes" id="UP000255239"/>
    </source>
</evidence>
<organism evidence="1">
    <name type="scientific">Klebsiella pneumoniae</name>
    <dbReference type="NCBI Taxonomy" id="573"/>
    <lineage>
        <taxon>Bacteria</taxon>
        <taxon>Pseudomonadati</taxon>
        <taxon>Pseudomonadota</taxon>
        <taxon>Gammaproteobacteria</taxon>
        <taxon>Enterobacterales</taxon>
        <taxon>Enterobacteriaceae</taxon>
        <taxon>Klebsiella/Raoultella group</taxon>
        <taxon>Klebsiella</taxon>
        <taxon>Klebsiella pneumoniae complex</taxon>
    </lineage>
</organism>
<dbReference type="EMBL" id="HG918041">
    <property type="protein sequence ID" value="CDM79721.1"/>
    <property type="molecule type" value="Genomic_DNA"/>
</dbReference>
<reference evidence="1" key="1">
    <citation type="journal article" date="2014" name="Antimicrob. Agents Chemother.">
        <title>IncH-Type Plasmid Harboring blaCTX-M-15, blaDHA-1, and qnrB4 Genes Recovered from Animal Isolates.</title>
        <authorList>
            <person name="Schluter A."/>
            <person name="Nordmann P."/>
            <person name="Bonnin R.A."/>
            <person name="Millemann Y."/>
            <person name="Eikmeyer F.G."/>
            <person name="Wibberg D."/>
            <person name="Puhler A."/>
            <person name="Poirel L."/>
        </authorList>
    </citation>
    <scope>NUCLEOTIDE SEQUENCE [LARGE SCALE GENOMIC DNA]</scope>
    <source>
        <strain evidence="1">Kp15</strain>
        <plasmid evidence="1">pENVA</plasmid>
    </source>
</reference>
<evidence type="ECO:0000313" key="2">
    <source>
        <dbReference type="EMBL" id="STX11345.1"/>
    </source>
</evidence>
<dbReference type="Proteomes" id="UP000255239">
    <property type="component" value="Unassembled WGS sequence"/>
</dbReference>
<evidence type="ECO:0000313" key="1">
    <source>
        <dbReference type="EMBL" id="CDM79721.1"/>
    </source>
</evidence>
<sequence length="44" mass="4958">MQIRMLVLTDGQLVADANIMNRNRPEQVLLTGWLSMATTLAHFS</sequence>
<protein>
    <submittedName>
        <fullName evidence="1">Uncharacterized protein</fullName>
    </submittedName>
</protein>
<geneLocation type="plasmid" evidence="1">
    <name>pENVA</name>
</geneLocation>
<dbReference type="EMBL" id="UGMG01000002">
    <property type="protein sequence ID" value="STX11345.1"/>
    <property type="molecule type" value="Genomic_DNA"/>
</dbReference>
<proteinExistence type="predicted"/>
<reference evidence="2 3" key="2">
    <citation type="submission" date="2018-06" db="EMBL/GenBank/DDBJ databases">
        <authorList>
            <consortium name="Pathogen Informatics"/>
            <person name="Doyle S."/>
        </authorList>
    </citation>
    <scope>NUCLEOTIDE SEQUENCE [LARGE SCALE GENOMIC DNA]</scope>
    <source>
        <strain evidence="2 3">NCTC11679</strain>
    </source>
</reference>